<reference evidence="3 4" key="1">
    <citation type="submission" date="2024-02" db="EMBL/GenBank/DDBJ databases">
        <title>De novo assembly and annotation of 12 fungi associated with fruit tree decline syndrome in Ontario, Canada.</title>
        <authorList>
            <person name="Sulman M."/>
            <person name="Ellouze W."/>
            <person name="Ilyukhin E."/>
        </authorList>
    </citation>
    <scope>NUCLEOTIDE SEQUENCE [LARGE SCALE GENOMIC DNA]</scope>
    <source>
        <strain evidence="3 4">M42-189</strain>
    </source>
</reference>
<keyword evidence="4" id="KW-1185">Reference proteome</keyword>
<organism evidence="3 4">
    <name type="scientific">Paraconiothyrium brasiliense</name>
    <dbReference type="NCBI Taxonomy" id="300254"/>
    <lineage>
        <taxon>Eukaryota</taxon>
        <taxon>Fungi</taxon>
        <taxon>Dikarya</taxon>
        <taxon>Ascomycota</taxon>
        <taxon>Pezizomycotina</taxon>
        <taxon>Dothideomycetes</taxon>
        <taxon>Pleosporomycetidae</taxon>
        <taxon>Pleosporales</taxon>
        <taxon>Massarineae</taxon>
        <taxon>Didymosphaeriaceae</taxon>
        <taxon>Paraconiothyrium</taxon>
    </lineage>
</organism>
<feature type="transmembrane region" description="Helical" evidence="2">
    <location>
        <begin position="302"/>
        <end position="324"/>
    </location>
</feature>
<feature type="transmembrane region" description="Helical" evidence="2">
    <location>
        <begin position="188"/>
        <end position="207"/>
    </location>
</feature>
<dbReference type="Proteomes" id="UP001521785">
    <property type="component" value="Unassembled WGS sequence"/>
</dbReference>
<feature type="transmembrane region" description="Helical" evidence="2">
    <location>
        <begin position="275"/>
        <end position="295"/>
    </location>
</feature>
<protein>
    <recommendedName>
        <fullName evidence="5">ABC transmembrane type-1 domain-containing protein</fullName>
    </recommendedName>
</protein>
<feature type="transmembrane region" description="Helical" evidence="2">
    <location>
        <begin position="6"/>
        <end position="26"/>
    </location>
</feature>
<sequence length="500" mass="55527">MTKTFLANLGVVATFIMIAIMWESYYMYTGGHLTGSPWGSLIAISMVIGEPILHTAFAVTTAEVCNTEFIFVPLSFGWLSHAVNSLLPVLAGVRGLMPEPESDCQIVNMKSGKSRKNKSWILSRMLRDLEKETDNSIGGLNISVYDAVKVNKRAVGNRCPYTLTNFTYWVQTLAVNVYFIRMIYSGNLVQSLSLVVLLGYFGITLSFSTTQVSAWRAEKFTARPDGGEKNVCALIRGNGHRHVFIIRNCHDKALNLEDLAAASTTDYDWFGTGDGYVLIGTAVGWLIFTVVACHLTHGAGLLFGIIALGSVSNIITAACPAAFFRRIGQYTNTLPGARDQLATTPRYPIDITFRETWSHDDVMEALKNLETKYPGYGETLLKTLFPTQLSPEDELFWVDSKVEINRNHPRESEEAKYGNDRVQDESVEDLKDLGETMRDTAMPTSSSAPLVVEKQGNVQKLVEEDDDNEAKKDQGQEERRVIEGEGTGPKKAYLKSRRRG</sequence>
<feature type="transmembrane region" description="Helical" evidence="2">
    <location>
        <begin position="38"/>
        <end position="57"/>
    </location>
</feature>
<keyword evidence="2" id="KW-0812">Transmembrane</keyword>
<feature type="region of interest" description="Disordered" evidence="1">
    <location>
        <begin position="461"/>
        <end position="500"/>
    </location>
</feature>
<feature type="compositionally biased region" description="Basic and acidic residues" evidence="1">
    <location>
        <begin position="469"/>
        <end position="483"/>
    </location>
</feature>
<keyword evidence="2" id="KW-1133">Transmembrane helix</keyword>
<dbReference type="EMBL" id="JAKJXO020000007">
    <property type="protein sequence ID" value="KAL1602516.1"/>
    <property type="molecule type" value="Genomic_DNA"/>
</dbReference>
<comment type="caution">
    <text evidence="3">The sequence shown here is derived from an EMBL/GenBank/DDBJ whole genome shotgun (WGS) entry which is preliminary data.</text>
</comment>
<proteinExistence type="predicted"/>
<gene>
    <name evidence="3" type="ORF">SLS60_005932</name>
</gene>
<evidence type="ECO:0000256" key="2">
    <source>
        <dbReference type="SAM" id="Phobius"/>
    </source>
</evidence>
<evidence type="ECO:0000313" key="3">
    <source>
        <dbReference type="EMBL" id="KAL1602516.1"/>
    </source>
</evidence>
<name>A0ABR3RDJ0_9PLEO</name>
<evidence type="ECO:0000313" key="4">
    <source>
        <dbReference type="Proteomes" id="UP001521785"/>
    </source>
</evidence>
<evidence type="ECO:0008006" key="5">
    <source>
        <dbReference type="Google" id="ProtNLM"/>
    </source>
</evidence>
<evidence type="ECO:0000256" key="1">
    <source>
        <dbReference type="SAM" id="MobiDB-lite"/>
    </source>
</evidence>
<accession>A0ABR3RDJ0</accession>
<keyword evidence="2" id="KW-0472">Membrane</keyword>